<dbReference type="Gene3D" id="3.30.1740.10">
    <property type="entry name" value="Zinc finger, PARP-type"/>
    <property type="match status" value="1"/>
</dbReference>
<dbReference type="SMART" id="SM01336">
    <property type="entry name" value="zf-PARP"/>
    <property type="match status" value="1"/>
</dbReference>
<accession>A0A2C5ZH04</accession>
<evidence type="ECO:0000256" key="3">
    <source>
        <dbReference type="ARBA" id="ARBA00022771"/>
    </source>
</evidence>
<evidence type="ECO:0000256" key="6">
    <source>
        <dbReference type="SAM" id="MobiDB-lite"/>
    </source>
</evidence>
<dbReference type="Proteomes" id="UP000226431">
    <property type="component" value="Unassembled WGS sequence"/>
</dbReference>
<keyword evidence="5" id="KW-0539">Nucleus</keyword>
<protein>
    <recommendedName>
        <fullName evidence="7">PARP-type domain-containing protein</fullName>
    </recommendedName>
</protein>
<dbReference type="STRING" id="2004952.A0A2C5ZH04"/>
<feature type="region of interest" description="Disordered" evidence="6">
    <location>
        <begin position="103"/>
        <end position="306"/>
    </location>
</feature>
<keyword evidence="9" id="KW-1185">Reference proteome</keyword>
<evidence type="ECO:0000256" key="1">
    <source>
        <dbReference type="ARBA" id="ARBA00004123"/>
    </source>
</evidence>
<feature type="compositionally biased region" description="Basic residues" evidence="6">
    <location>
        <begin position="158"/>
        <end position="167"/>
    </location>
</feature>
<dbReference type="GO" id="GO:0008270">
    <property type="term" value="F:zinc ion binding"/>
    <property type="evidence" value="ECO:0007669"/>
    <property type="project" value="UniProtKB-KW"/>
</dbReference>
<dbReference type="InterPro" id="IPR036957">
    <property type="entry name" value="Znf_PARP_sf"/>
</dbReference>
<evidence type="ECO:0000313" key="9">
    <source>
        <dbReference type="Proteomes" id="UP000226431"/>
    </source>
</evidence>
<organism evidence="8 9">
    <name type="scientific">Ophiocordyceps camponoti-rufipedis</name>
    <dbReference type="NCBI Taxonomy" id="2004952"/>
    <lineage>
        <taxon>Eukaryota</taxon>
        <taxon>Fungi</taxon>
        <taxon>Dikarya</taxon>
        <taxon>Ascomycota</taxon>
        <taxon>Pezizomycotina</taxon>
        <taxon>Sordariomycetes</taxon>
        <taxon>Hypocreomycetidae</taxon>
        <taxon>Hypocreales</taxon>
        <taxon>Ophiocordycipitaceae</taxon>
        <taxon>Ophiocordyceps</taxon>
    </lineage>
</organism>
<feature type="compositionally biased region" description="Basic and acidic residues" evidence="6">
    <location>
        <begin position="131"/>
        <end position="141"/>
    </location>
</feature>
<evidence type="ECO:0000313" key="8">
    <source>
        <dbReference type="EMBL" id="PHH79153.1"/>
    </source>
</evidence>
<evidence type="ECO:0000256" key="5">
    <source>
        <dbReference type="ARBA" id="ARBA00023242"/>
    </source>
</evidence>
<feature type="compositionally biased region" description="Acidic residues" evidence="6">
    <location>
        <begin position="142"/>
        <end position="154"/>
    </location>
</feature>
<feature type="compositionally biased region" description="Basic and acidic residues" evidence="6">
    <location>
        <begin position="229"/>
        <end position="249"/>
    </location>
</feature>
<evidence type="ECO:0000259" key="7">
    <source>
        <dbReference type="SMART" id="SM01336"/>
    </source>
</evidence>
<feature type="compositionally biased region" description="Basic and acidic residues" evidence="6">
    <location>
        <begin position="103"/>
        <end position="123"/>
    </location>
</feature>
<gene>
    <name evidence="8" type="ORF">CDD80_5520</name>
</gene>
<dbReference type="GO" id="GO:0003677">
    <property type="term" value="F:DNA binding"/>
    <property type="evidence" value="ECO:0007669"/>
    <property type="project" value="InterPro"/>
</dbReference>
<keyword evidence="2" id="KW-0479">Metal-binding</keyword>
<dbReference type="EMBL" id="NJES01000055">
    <property type="protein sequence ID" value="PHH79153.1"/>
    <property type="molecule type" value="Genomic_DNA"/>
</dbReference>
<comment type="caution">
    <text evidence="8">The sequence shown here is derived from an EMBL/GenBank/DDBJ whole genome shotgun (WGS) entry which is preliminary data.</text>
</comment>
<evidence type="ECO:0000256" key="4">
    <source>
        <dbReference type="ARBA" id="ARBA00022833"/>
    </source>
</evidence>
<dbReference type="OrthoDB" id="429950at2759"/>
<dbReference type="InterPro" id="IPR001510">
    <property type="entry name" value="Znf_PARP"/>
</dbReference>
<dbReference type="GO" id="GO:0005634">
    <property type="term" value="C:nucleus"/>
    <property type="evidence" value="ECO:0007669"/>
    <property type="project" value="UniProtKB-SubCell"/>
</dbReference>
<dbReference type="SUPFAM" id="SSF57716">
    <property type="entry name" value="Glucocorticoid receptor-like (DNA-binding domain)"/>
    <property type="match status" value="1"/>
</dbReference>
<feature type="compositionally biased region" description="Basic residues" evidence="6">
    <location>
        <begin position="285"/>
        <end position="306"/>
    </location>
</feature>
<keyword evidence="4" id="KW-0862">Zinc</keyword>
<evidence type="ECO:0000256" key="2">
    <source>
        <dbReference type="ARBA" id="ARBA00022723"/>
    </source>
</evidence>
<name>A0A2C5ZH04_9HYPO</name>
<reference evidence="8 9" key="1">
    <citation type="submission" date="2017-06" db="EMBL/GenBank/DDBJ databases">
        <title>Ant-infecting Ophiocordyceps genomes reveal a high diversity of potential behavioral manipulation genes and a possible major role for enterotoxins.</title>
        <authorList>
            <person name="De Bekker C."/>
            <person name="Evans H.C."/>
            <person name="Brachmann A."/>
            <person name="Hughes D.P."/>
        </authorList>
    </citation>
    <scope>NUCLEOTIDE SEQUENCE [LARGE SCALE GENOMIC DNA]</scope>
    <source>
        <strain evidence="8 9">Map16</strain>
    </source>
</reference>
<sequence>MPQYRIEVSPNNRAVCKDTICKGNQEKITKGDIRFGSWVEIKEHGSWSWKHWGCVSGAQLVAVQELCDSGDGKYDFEAIDGYDELGAHPDIQEKIRRCIEQGHIDPEDFKGDPEKNKPGEKGIHLTQKQKAAKEQAAKEESANDDSGEESDEEEAVPKKKAAKRGRKKAEADDEDEPVVKKAKTSKAAPKPAKAARGKASVKKAEDKEETEVDATDEEAPKAKKSQKPKAADGPKPRAKADTDGAETMRRSSRRSKPVLPPKPVADSDDEDDELAAETDDEPPAKGKRGGKAKAGAKPRRGRARKD</sequence>
<dbReference type="Pfam" id="PF00645">
    <property type="entry name" value="zf-PARP"/>
    <property type="match status" value="1"/>
</dbReference>
<comment type="subcellular location">
    <subcellularLocation>
        <location evidence="1">Nucleus</location>
    </subcellularLocation>
</comment>
<feature type="compositionally biased region" description="Acidic residues" evidence="6">
    <location>
        <begin position="207"/>
        <end position="217"/>
    </location>
</feature>
<keyword evidence="3" id="KW-0863">Zinc-finger</keyword>
<dbReference type="AlphaFoldDB" id="A0A2C5ZH04"/>
<feature type="compositionally biased region" description="Acidic residues" evidence="6">
    <location>
        <begin position="266"/>
        <end position="281"/>
    </location>
</feature>
<feature type="domain" description="PARP-type" evidence="7">
    <location>
        <begin position="7"/>
        <end position="100"/>
    </location>
</feature>
<proteinExistence type="predicted"/>